<dbReference type="Pfam" id="PF12860">
    <property type="entry name" value="PAS_7"/>
    <property type="match status" value="1"/>
</dbReference>
<dbReference type="CDD" id="cd00075">
    <property type="entry name" value="HATPase"/>
    <property type="match status" value="1"/>
</dbReference>
<evidence type="ECO:0000313" key="11">
    <source>
        <dbReference type="Proteomes" id="UP000295696"/>
    </source>
</evidence>
<dbReference type="SMART" id="SM00388">
    <property type="entry name" value="HisKA"/>
    <property type="match status" value="1"/>
</dbReference>
<dbReference type="InterPro" id="IPR004358">
    <property type="entry name" value="Sig_transdc_His_kin-like_C"/>
</dbReference>
<evidence type="ECO:0000256" key="7">
    <source>
        <dbReference type="SAM" id="MobiDB-lite"/>
    </source>
</evidence>
<evidence type="ECO:0000256" key="5">
    <source>
        <dbReference type="ARBA" id="ARBA00022777"/>
    </source>
</evidence>
<evidence type="ECO:0000256" key="6">
    <source>
        <dbReference type="PROSITE-ProRule" id="PRU00169"/>
    </source>
</evidence>
<accession>A0A4R3JF71</accession>
<feature type="modified residue" description="4-aspartylphosphate" evidence="6">
    <location>
        <position position="671"/>
    </location>
</feature>
<dbReference type="AlphaFoldDB" id="A0A4R3JF71"/>
<dbReference type="Gene3D" id="3.30.565.10">
    <property type="entry name" value="Histidine kinase-like ATPase, C-terminal domain"/>
    <property type="match status" value="1"/>
</dbReference>
<dbReference type="GO" id="GO:0000155">
    <property type="term" value="F:phosphorelay sensor kinase activity"/>
    <property type="evidence" value="ECO:0007669"/>
    <property type="project" value="InterPro"/>
</dbReference>
<dbReference type="SUPFAM" id="SSF55874">
    <property type="entry name" value="ATPase domain of HSP90 chaperone/DNA topoisomerase II/histidine kinase"/>
    <property type="match status" value="1"/>
</dbReference>
<feature type="region of interest" description="Disordered" evidence="7">
    <location>
        <begin position="744"/>
        <end position="774"/>
    </location>
</feature>
<keyword evidence="3 6" id="KW-0597">Phosphoprotein</keyword>
<keyword evidence="11" id="KW-1185">Reference proteome</keyword>
<name>A0A4R3JF71_9RHOB</name>
<organism evidence="10 11">
    <name type="scientific">Primorskyibacter sedentarius</name>
    <dbReference type="NCBI Taxonomy" id="745311"/>
    <lineage>
        <taxon>Bacteria</taxon>
        <taxon>Pseudomonadati</taxon>
        <taxon>Pseudomonadota</taxon>
        <taxon>Alphaproteobacteria</taxon>
        <taxon>Rhodobacterales</taxon>
        <taxon>Roseobacteraceae</taxon>
        <taxon>Primorskyibacter</taxon>
    </lineage>
</organism>
<sequence>MTLVDHTLPLEEQVRRQAKIIDALMRRANRQKELGLSAYSAFQAAIELRAQIMEKTRDLEIAANELETVRFDREKTRASLDHALAAMEGGFALFSDGAMSVCNDLFRNLMPDIAGRITTGLTLESYFSLITKSEWLISTDRKLHRTMARVADAEGDASVLSILVELKGDRWYQLSSQLTNSNDVVLLLTEISSIVRQNRIEKESLIDQQAAYLQAVFEHMSSGTCTFSPRGEVIMLNSRFRSLLDLPFTLLQNGTPFARLLEFARRHDVMSHEALDALEQWQTRAAEVGALRIQVSQRSQRVLDLQAHLLPDGGFVIELKDVTLESRATETLERRVLERTAELTHANERLTAQYEEQARVEEELRLAKERAEAAVSSKTRFLAAASHDLLQPINAAKLLLANLVETSENTQFHPSVTRLDRAFTSTEQLLRSLLDISRLDGAETDAVKPSEVCLAGLMQGVFEDQIALAEQKGVRLSVVPSRAFVLSDPVYLLRSLQNLVVNAIEYNRPGGRVVVGCRRRGDKILLQVWDDGIGISRKDQERIFEEFGRAENAPIGTGMGLGLSVVERACRHLNHKLWLRSKPQAGSIFCIEMKEIHPTRDLPEAEPLSIIPNNERLDLIAMVIENDEDVLFATTEMLQMWGADVLPVRSTEEALRDVRDMGMPPDIILADYQLDGDDTGVRAIEEIRALSKVRVPAIVITANRSDMLMETGREVGFSVMTKPVQVSRLRPLIEWKVRWQSPHTEFEAPTPRDLPTKVGNDSPDAPAHSARGRT</sequence>
<reference evidence="10 11" key="1">
    <citation type="submission" date="2019-03" db="EMBL/GenBank/DDBJ databases">
        <title>Genomic Encyclopedia of Type Strains, Phase IV (KMG-IV): sequencing the most valuable type-strain genomes for metagenomic binning, comparative biology and taxonomic classification.</title>
        <authorList>
            <person name="Goeker M."/>
        </authorList>
    </citation>
    <scope>NUCLEOTIDE SEQUENCE [LARGE SCALE GENOMIC DNA]</scope>
    <source>
        <strain evidence="10 11">DSM 104836</strain>
    </source>
</reference>
<dbReference type="PANTHER" id="PTHR43047:SF9">
    <property type="entry name" value="HISTIDINE KINASE"/>
    <property type="match status" value="1"/>
</dbReference>
<dbReference type="GO" id="GO:0009927">
    <property type="term" value="F:histidine phosphotransfer kinase activity"/>
    <property type="evidence" value="ECO:0007669"/>
    <property type="project" value="TreeGrafter"/>
</dbReference>
<keyword evidence="4" id="KW-0808">Transferase</keyword>
<comment type="catalytic activity">
    <reaction evidence="1">
        <text>ATP + protein L-histidine = ADP + protein N-phospho-L-histidine.</text>
        <dbReference type="EC" id="2.7.13.3"/>
    </reaction>
</comment>
<dbReference type="Pfam" id="PF00072">
    <property type="entry name" value="Response_reg"/>
    <property type="match status" value="1"/>
</dbReference>
<feature type="domain" description="Response regulatory" evidence="9">
    <location>
        <begin position="620"/>
        <end position="737"/>
    </location>
</feature>
<dbReference type="PRINTS" id="PR00344">
    <property type="entry name" value="BCTRLSENSOR"/>
</dbReference>
<dbReference type="Gene3D" id="1.10.287.130">
    <property type="match status" value="1"/>
</dbReference>
<dbReference type="SUPFAM" id="SSF52172">
    <property type="entry name" value="CheY-like"/>
    <property type="match status" value="1"/>
</dbReference>
<dbReference type="Proteomes" id="UP000295696">
    <property type="component" value="Unassembled WGS sequence"/>
</dbReference>
<evidence type="ECO:0000256" key="2">
    <source>
        <dbReference type="ARBA" id="ARBA00012438"/>
    </source>
</evidence>
<dbReference type="Gene3D" id="3.30.450.20">
    <property type="entry name" value="PAS domain"/>
    <property type="match status" value="1"/>
</dbReference>
<dbReference type="InterPro" id="IPR036890">
    <property type="entry name" value="HATPase_C_sf"/>
</dbReference>
<dbReference type="InterPro" id="IPR001789">
    <property type="entry name" value="Sig_transdc_resp-reg_receiver"/>
</dbReference>
<evidence type="ECO:0000256" key="4">
    <source>
        <dbReference type="ARBA" id="ARBA00022679"/>
    </source>
</evidence>
<dbReference type="InterPro" id="IPR036097">
    <property type="entry name" value="HisK_dim/P_sf"/>
</dbReference>
<dbReference type="CDD" id="cd00082">
    <property type="entry name" value="HisKA"/>
    <property type="match status" value="1"/>
</dbReference>
<dbReference type="GO" id="GO:0005886">
    <property type="term" value="C:plasma membrane"/>
    <property type="evidence" value="ECO:0007669"/>
    <property type="project" value="TreeGrafter"/>
</dbReference>
<dbReference type="InterPro" id="IPR003594">
    <property type="entry name" value="HATPase_dom"/>
</dbReference>
<evidence type="ECO:0000259" key="8">
    <source>
        <dbReference type="PROSITE" id="PS50109"/>
    </source>
</evidence>
<dbReference type="RefSeq" id="WP_243651886.1">
    <property type="nucleotide sequence ID" value="NZ_SLZU01000005.1"/>
</dbReference>
<feature type="domain" description="Histidine kinase" evidence="8">
    <location>
        <begin position="384"/>
        <end position="597"/>
    </location>
</feature>
<dbReference type="EC" id="2.7.13.3" evidence="2"/>
<dbReference type="Gene3D" id="3.40.50.2300">
    <property type="match status" value="1"/>
</dbReference>
<dbReference type="Pfam" id="PF02518">
    <property type="entry name" value="HATPase_c"/>
    <property type="match status" value="1"/>
</dbReference>
<dbReference type="EMBL" id="SLZU01000005">
    <property type="protein sequence ID" value="TCS64484.1"/>
    <property type="molecule type" value="Genomic_DNA"/>
</dbReference>
<dbReference type="PROSITE" id="PS50110">
    <property type="entry name" value="RESPONSE_REGULATORY"/>
    <property type="match status" value="1"/>
</dbReference>
<dbReference type="Pfam" id="PF00512">
    <property type="entry name" value="HisKA"/>
    <property type="match status" value="1"/>
</dbReference>
<comment type="caution">
    <text evidence="10">The sequence shown here is derived from an EMBL/GenBank/DDBJ whole genome shotgun (WGS) entry which is preliminary data.</text>
</comment>
<evidence type="ECO:0000256" key="1">
    <source>
        <dbReference type="ARBA" id="ARBA00000085"/>
    </source>
</evidence>
<dbReference type="CDD" id="cd00156">
    <property type="entry name" value="REC"/>
    <property type="match status" value="1"/>
</dbReference>
<evidence type="ECO:0000256" key="3">
    <source>
        <dbReference type="ARBA" id="ARBA00022553"/>
    </source>
</evidence>
<dbReference type="SUPFAM" id="SSF47384">
    <property type="entry name" value="Homodimeric domain of signal transducing histidine kinase"/>
    <property type="match status" value="1"/>
</dbReference>
<dbReference type="InterPro" id="IPR005467">
    <property type="entry name" value="His_kinase_dom"/>
</dbReference>
<dbReference type="SMART" id="SM00448">
    <property type="entry name" value="REC"/>
    <property type="match status" value="1"/>
</dbReference>
<dbReference type="PROSITE" id="PS50109">
    <property type="entry name" value="HIS_KIN"/>
    <property type="match status" value="1"/>
</dbReference>
<dbReference type="InterPro" id="IPR003661">
    <property type="entry name" value="HisK_dim/P_dom"/>
</dbReference>
<protein>
    <recommendedName>
        <fullName evidence="2">histidine kinase</fullName>
        <ecNumber evidence="2">2.7.13.3</ecNumber>
    </recommendedName>
</protein>
<dbReference type="InterPro" id="IPR011006">
    <property type="entry name" value="CheY-like_superfamily"/>
</dbReference>
<dbReference type="PANTHER" id="PTHR43047">
    <property type="entry name" value="TWO-COMPONENT HISTIDINE PROTEIN KINASE"/>
    <property type="match status" value="1"/>
</dbReference>
<evidence type="ECO:0000259" key="9">
    <source>
        <dbReference type="PROSITE" id="PS50110"/>
    </source>
</evidence>
<dbReference type="SMART" id="SM00387">
    <property type="entry name" value="HATPase_c"/>
    <property type="match status" value="1"/>
</dbReference>
<proteinExistence type="predicted"/>
<gene>
    <name evidence="10" type="ORF">EDD52_10544</name>
</gene>
<keyword evidence="5" id="KW-0418">Kinase</keyword>
<evidence type="ECO:0000313" key="10">
    <source>
        <dbReference type="EMBL" id="TCS64484.1"/>
    </source>
</evidence>